<reference evidence="2 3" key="1">
    <citation type="journal article" date="2014" name="Agronomy (Basel)">
        <title>A Draft Genome Sequence for Ensete ventricosum, the Drought-Tolerant Tree Against Hunger.</title>
        <authorList>
            <person name="Harrison J."/>
            <person name="Moore K.A."/>
            <person name="Paszkiewicz K."/>
            <person name="Jones T."/>
            <person name="Grant M."/>
            <person name="Ambacheew D."/>
            <person name="Muzemil S."/>
            <person name="Studholme D.J."/>
        </authorList>
    </citation>
    <scope>NUCLEOTIDE SEQUENCE [LARGE SCALE GENOMIC DNA]</scope>
</reference>
<dbReference type="Proteomes" id="UP000287651">
    <property type="component" value="Unassembled WGS sequence"/>
</dbReference>
<proteinExistence type="predicted"/>
<evidence type="ECO:0000256" key="1">
    <source>
        <dbReference type="SAM" id="Phobius"/>
    </source>
</evidence>
<evidence type="ECO:0000313" key="3">
    <source>
        <dbReference type="Proteomes" id="UP000287651"/>
    </source>
</evidence>
<feature type="transmembrane region" description="Helical" evidence="1">
    <location>
        <begin position="29"/>
        <end position="48"/>
    </location>
</feature>
<keyword evidence="1" id="KW-0472">Membrane</keyword>
<organism evidence="2 3">
    <name type="scientific">Ensete ventricosum</name>
    <name type="common">Abyssinian banana</name>
    <name type="synonym">Musa ensete</name>
    <dbReference type="NCBI Taxonomy" id="4639"/>
    <lineage>
        <taxon>Eukaryota</taxon>
        <taxon>Viridiplantae</taxon>
        <taxon>Streptophyta</taxon>
        <taxon>Embryophyta</taxon>
        <taxon>Tracheophyta</taxon>
        <taxon>Spermatophyta</taxon>
        <taxon>Magnoliopsida</taxon>
        <taxon>Liliopsida</taxon>
        <taxon>Zingiberales</taxon>
        <taxon>Musaceae</taxon>
        <taxon>Ensete</taxon>
    </lineage>
</organism>
<dbReference type="AlphaFoldDB" id="A0A426Y2R6"/>
<gene>
    <name evidence="2" type="ORF">B296_00037603</name>
</gene>
<evidence type="ECO:0000313" key="2">
    <source>
        <dbReference type="EMBL" id="RRT46042.1"/>
    </source>
</evidence>
<keyword evidence="1" id="KW-0812">Transmembrane</keyword>
<keyword evidence="1" id="KW-1133">Transmembrane helix</keyword>
<name>A0A426Y2R6_ENSVE</name>
<protein>
    <submittedName>
        <fullName evidence="2">Uncharacterized protein</fullName>
    </submittedName>
</protein>
<accession>A0A426Y2R6</accession>
<sequence length="53" mass="6079">MLDGCPIVSCSSCPTLVVPPLNSQDHSKIFLWYISKLFFFLLSLDYLYDLVVH</sequence>
<comment type="caution">
    <text evidence="2">The sequence shown here is derived from an EMBL/GenBank/DDBJ whole genome shotgun (WGS) entry which is preliminary data.</text>
</comment>
<dbReference type="EMBL" id="AMZH03015448">
    <property type="protein sequence ID" value="RRT46042.1"/>
    <property type="molecule type" value="Genomic_DNA"/>
</dbReference>